<accession>A0A094QM55</accession>
<dbReference type="GO" id="GO:0016705">
    <property type="term" value="F:oxidoreductase activity, acting on paired donors, with incorporation or reduction of molecular oxygen"/>
    <property type="evidence" value="ECO:0007669"/>
    <property type="project" value="InterPro"/>
</dbReference>
<dbReference type="InterPro" id="IPR001128">
    <property type="entry name" value="Cyt_P450"/>
</dbReference>
<dbReference type="AlphaFoldDB" id="A0A094QM55"/>
<comment type="similarity">
    <text evidence="1">Belongs to the cytochrome P450 family.</text>
</comment>
<dbReference type="PANTHER" id="PTHR46696:SF3">
    <property type="entry name" value="PULCHERRIMINIC ACID SYNTHASE"/>
    <property type="match status" value="1"/>
</dbReference>
<dbReference type="InterPro" id="IPR002397">
    <property type="entry name" value="Cyt_P450_B"/>
</dbReference>
<dbReference type="InterPro" id="IPR017972">
    <property type="entry name" value="Cyt_P450_CS"/>
</dbReference>
<dbReference type="GO" id="GO:0005506">
    <property type="term" value="F:iron ion binding"/>
    <property type="evidence" value="ECO:0007669"/>
    <property type="project" value="InterPro"/>
</dbReference>
<dbReference type="EMBL" id="JNSK01000090">
    <property type="protein sequence ID" value="KGA15596.1"/>
    <property type="molecule type" value="Genomic_DNA"/>
</dbReference>
<evidence type="ECO:0000313" key="2">
    <source>
        <dbReference type="EMBL" id="KGA15596.1"/>
    </source>
</evidence>
<dbReference type="PROSITE" id="PS00086">
    <property type="entry name" value="CYTOCHROME_P450"/>
    <property type="match status" value="1"/>
</dbReference>
<dbReference type="PRINTS" id="PR00359">
    <property type="entry name" value="BP450"/>
</dbReference>
<gene>
    <name evidence="2" type="ORF">GM50_16850</name>
</gene>
<organism evidence="2">
    <name type="scientific">freshwater metagenome</name>
    <dbReference type="NCBI Taxonomy" id="449393"/>
    <lineage>
        <taxon>unclassified sequences</taxon>
        <taxon>metagenomes</taxon>
        <taxon>ecological metagenomes</taxon>
    </lineage>
</organism>
<dbReference type="PANTHER" id="PTHR46696">
    <property type="entry name" value="P450, PUTATIVE (EUROFUNG)-RELATED"/>
    <property type="match status" value="1"/>
</dbReference>
<dbReference type="Pfam" id="PF00067">
    <property type="entry name" value="p450"/>
    <property type="match status" value="1"/>
</dbReference>
<dbReference type="InterPro" id="IPR036396">
    <property type="entry name" value="Cyt_P450_sf"/>
</dbReference>
<dbReference type="Gene3D" id="1.10.630.10">
    <property type="entry name" value="Cytochrome P450"/>
    <property type="match status" value="1"/>
</dbReference>
<dbReference type="SUPFAM" id="SSF48264">
    <property type="entry name" value="Cytochrome P450"/>
    <property type="match status" value="1"/>
</dbReference>
<proteinExistence type="inferred from homology"/>
<name>A0A094QM55_9ZZZZ</name>
<reference evidence="2" key="1">
    <citation type="submission" date="2014-05" db="EMBL/GenBank/DDBJ databases">
        <title>Key roles for freshwater Actinobacteria revealed by deep metagenomic sequencing.</title>
        <authorList>
            <person name="Ghai R."/>
            <person name="Mizuno C.M."/>
            <person name="Picazo A."/>
            <person name="Camacho A."/>
            <person name="Rodriguez-Valera F."/>
        </authorList>
    </citation>
    <scope>NUCLEOTIDE SEQUENCE</scope>
</reference>
<comment type="caution">
    <text evidence="2">The sequence shown here is derived from an EMBL/GenBank/DDBJ whole genome shotgun (WGS) entry which is preliminary data.</text>
</comment>
<dbReference type="GO" id="GO:0004497">
    <property type="term" value="F:monooxygenase activity"/>
    <property type="evidence" value="ECO:0007669"/>
    <property type="project" value="InterPro"/>
</dbReference>
<dbReference type="GO" id="GO:0020037">
    <property type="term" value="F:heme binding"/>
    <property type="evidence" value="ECO:0007669"/>
    <property type="project" value="InterPro"/>
</dbReference>
<protein>
    <recommendedName>
        <fullName evidence="3">Cytochrome P450</fullName>
    </recommendedName>
</protein>
<sequence length="405" mass="45741">MSNNVNLHSEEFYRNPFGTFEYLRTEKPVFYDEIDKRWVITRYVDVVDVLRNHTVFSAEPYSRFTDVIGLTMAHMDGKDHDSRRSIVAPPMVGKNLEESLLPHVRSASEKIATGLDLEGPFDARTRLGKQLPLKTMVRLLGLSESDEDFLSDVTTKVIRALQGDEPYKSIGRAAHDSFALILAELISERRKNPESDLLTSLINSQDEDGNTLAESEVISFMSLLLVAGSETTELGLTNFLQVLLSHPDHLSQAEADPEYLNACFTEFMRRDCVVAYEDRGVTEEIELHGVSIKPGEIVRVALLSANNDETIFKNPREFNPSRTDLLLEREHRSGGIQNGRANHLGFGLGKHFCIGYLLARAEVVTITQLLLKNYSLGISPLQEEVLNLHWWNWSVNSLLLEAKRK</sequence>
<evidence type="ECO:0008006" key="3">
    <source>
        <dbReference type="Google" id="ProtNLM"/>
    </source>
</evidence>
<evidence type="ECO:0000256" key="1">
    <source>
        <dbReference type="ARBA" id="ARBA00010617"/>
    </source>
</evidence>